<reference evidence="1 2" key="1">
    <citation type="journal article" date="2012" name="J. Bacteriol.">
        <title>Genome Sequence of n-Alkane-Degrading Hydrocarboniphaga effusa Strain AP103T (ATCC BAA-332T).</title>
        <authorList>
            <person name="Chang H.K."/>
            <person name="Zylstra G.J."/>
            <person name="Chae J.C."/>
        </authorList>
    </citation>
    <scope>NUCLEOTIDE SEQUENCE [LARGE SCALE GENOMIC DNA]</scope>
    <source>
        <strain evidence="1 2">AP103</strain>
    </source>
</reference>
<dbReference type="EMBL" id="AKGD01000001">
    <property type="protein sequence ID" value="EIT71658.1"/>
    <property type="molecule type" value="Genomic_DNA"/>
</dbReference>
<evidence type="ECO:0000313" key="2">
    <source>
        <dbReference type="Proteomes" id="UP000003704"/>
    </source>
</evidence>
<dbReference type="Proteomes" id="UP000003704">
    <property type="component" value="Unassembled WGS sequence"/>
</dbReference>
<organism evidence="1 2">
    <name type="scientific">Hydrocarboniphaga effusa AP103</name>
    <dbReference type="NCBI Taxonomy" id="1172194"/>
    <lineage>
        <taxon>Bacteria</taxon>
        <taxon>Pseudomonadati</taxon>
        <taxon>Pseudomonadota</taxon>
        <taxon>Gammaproteobacteria</taxon>
        <taxon>Nevskiales</taxon>
        <taxon>Nevskiaceae</taxon>
        <taxon>Hydrocarboniphaga</taxon>
    </lineage>
</organism>
<comment type="caution">
    <text evidence="1">The sequence shown here is derived from an EMBL/GenBank/DDBJ whole genome shotgun (WGS) entry which is preliminary data.</text>
</comment>
<evidence type="ECO:0000313" key="1">
    <source>
        <dbReference type="EMBL" id="EIT71658.1"/>
    </source>
</evidence>
<keyword evidence="2" id="KW-1185">Reference proteome</keyword>
<dbReference type="STRING" id="1172194.WQQ_17950"/>
<gene>
    <name evidence="1" type="ORF">WQQ_17950</name>
</gene>
<sequence>MNCELLWTAIATCGFLVTPALVRRLVCGVRPDSSSGGREG</sequence>
<dbReference type="AlphaFoldDB" id="I8TD82"/>
<name>I8TD82_9GAMM</name>
<accession>I8TD82</accession>
<protein>
    <submittedName>
        <fullName evidence="1">Uncharacterized protein</fullName>
    </submittedName>
</protein>
<proteinExistence type="predicted"/>